<name>A0A547Q6S6_9RHOB</name>
<accession>A0A547Q6S6</accession>
<dbReference type="AlphaFoldDB" id="A0A547Q6S6"/>
<protein>
    <submittedName>
        <fullName evidence="2">Bifunctional DNA primase/polymerase</fullName>
    </submittedName>
</protein>
<dbReference type="Pfam" id="PF09250">
    <property type="entry name" value="Prim-Pol"/>
    <property type="match status" value="1"/>
</dbReference>
<keyword evidence="3" id="KW-1185">Reference proteome</keyword>
<dbReference type="OrthoDB" id="9067983at2"/>
<comment type="caution">
    <text evidence="2">The sequence shown here is derived from an EMBL/GenBank/DDBJ whole genome shotgun (WGS) entry which is preliminary data.</text>
</comment>
<evidence type="ECO:0000313" key="2">
    <source>
        <dbReference type="EMBL" id="TRD22074.1"/>
    </source>
</evidence>
<dbReference type="RefSeq" id="WP_142834064.1">
    <property type="nucleotide sequence ID" value="NZ_VFSV01000008.1"/>
</dbReference>
<evidence type="ECO:0000313" key="3">
    <source>
        <dbReference type="Proteomes" id="UP000318590"/>
    </source>
</evidence>
<evidence type="ECO:0000259" key="1">
    <source>
        <dbReference type="Pfam" id="PF09250"/>
    </source>
</evidence>
<dbReference type="Proteomes" id="UP000318590">
    <property type="component" value="Unassembled WGS sequence"/>
</dbReference>
<dbReference type="SUPFAM" id="SSF56747">
    <property type="entry name" value="Prim-pol domain"/>
    <property type="match status" value="1"/>
</dbReference>
<reference evidence="2 3" key="1">
    <citation type="submission" date="2019-06" db="EMBL/GenBank/DDBJ databases">
        <title>Paenimaribius caenipelagi gen. nov., sp. nov., isolated from a tidal flat.</title>
        <authorList>
            <person name="Yoon J.-H."/>
        </authorList>
    </citation>
    <scope>NUCLEOTIDE SEQUENCE [LARGE SCALE GENOMIC DNA]</scope>
    <source>
        <strain evidence="2 3">JBTF-M29</strain>
    </source>
</reference>
<proteinExistence type="predicted"/>
<dbReference type="InterPro" id="IPR015330">
    <property type="entry name" value="DNA_primase/pol_bifunc_N"/>
</dbReference>
<sequence>MQGNLDVVEELAKAGDPIFPARAESKRPHITDWQRRATTDATQLRRWWGKWPDAMPVVPTGSRSGIAVLDLDQKNGKDGCKTLRELGTTRTRCHLM</sequence>
<gene>
    <name evidence="2" type="ORF">FEV53_06815</name>
</gene>
<dbReference type="EMBL" id="VFSV01000008">
    <property type="protein sequence ID" value="TRD22074.1"/>
    <property type="molecule type" value="Genomic_DNA"/>
</dbReference>
<feature type="domain" description="DNA primase/polymerase bifunctional N-terminal" evidence="1">
    <location>
        <begin position="10"/>
        <end position="89"/>
    </location>
</feature>
<organism evidence="2 3">
    <name type="scientific">Palleronia caenipelagi</name>
    <dbReference type="NCBI Taxonomy" id="2489174"/>
    <lineage>
        <taxon>Bacteria</taxon>
        <taxon>Pseudomonadati</taxon>
        <taxon>Pseudomonadota</taxon>
        <taxon>Alphaproteobacteria</taxon>
        <taxon>Rhodobacterales</taxon>
        <taxon>Roseobacteraceae</taxon>
        <taxon>Palleronia</taxon>
    </lineage>
</organism>